<keyword evidence="4" id="KW-1185">Reference proteome</keyword>
<name>A0AA90NVS6_9GAMM</name>
<reference evidence="3 4" key="1">
    <citation type="journal article" date="2023" name="bioRxiv">
        <title>An intranuclear bacterial parasite of deep-sea mussels expresses apoptosis inhibitors acquired from its host.</title>
        <authorList>
            <person name="Gonzalez Porras M.A."/>
            <person name="Assie A."/>
            <person name="Tietjen M."/>
            <person name="Violette M."/>
            <person name="Kleiner M."/>
            <person name="Gruber-Vodicka H."/>
            <person name="Dubilier N."/>
            <person name="Leisch N."/>
        </authorList>
    </citation>
    <scope>NUCLEOTIDE SEQUENCE [LARGE SCALE GENOMIC DNA]</scope>
    <source>
        <strain evidence="3">IAP13</strain>
    </source>
</reference>
<sequence>MKLYANHWGQGRDVISLHGLFGSQQNLGTLNRNLAKQFRVHGLDVRNHGRSPHSDDMNYKLMAKDVIEYFDDHELHNVDLLGHSMGGKIAMTIALIVPERIRKLVVMDIAPVEYDHKCDDVLDGLSSIDLGAIKKRSDADSMLALFVKDSDVRLFLLKNLYRDKNENYQWLFNLNSIQKHYCEIVKTPPTDKVFEGDTLFLKGEDSDYILPEHEGVVLSLFPNATVKVVPGAGHWLHAQQPDLVAHSINSFLKS</sequence>
<organism evidence="3 4">
    <name type="scientific">Candidatus Endonucleibacter bathymodioli</name>
    <dbReference type="NCBI Taxonomy" id="539814"/>
    <lineage>
        <taxon>Bacteria</taxon>
        <taxon>Pseudomonadati</taxon>
        <taxon>Pseudomonadota</taxon>
        <taxon>Gammaproteobacteria</taxon>
        <taxon>Oceanospirillales</taxon>
        <taxon>Endozoicomonadaceae</taxon>
        <taxon>Candidatus Endonucleibacter</taxon>
    </lineage>
</organism>
<dbReference type="PRINTS" id="PR00111">
    <property type="entry name" value="ABHYDROLASE"/>
</dbReference>
<dbReference type="Proteomes" id="UP001178148">
    <property type="component" value="Unassembled WGS sequence"/>
</dbReference>
<dbReference type="InterPro" id="IPR000073">
    <property type="entry name" value="AB_hydrolase_1"/>
</dbReference>
<evidence type="ECO:0000256" key="1">
    <source>
        <dbReference type="ARBA" id="ARBA00022801"/>
    </source>
</evidence>
<dbReference type="SUPFAM" id="SSF53474">
    <property type="entry name" value="alpha/beta-Hydrolases"/>
    <property type="match status" value="1"/>
</dbReference>
<dbReference type="InterPro" id="IPR000639">
    <property type="entry name" value="Epox_hydrolase-like"/>
</dbReference>
<dbReference type="InterPro" id="IPR029058">
    <property type="entry name" value="AB_hydrolase_fold"/>
</dbReference>
<dbReference type="PRINTS" id="PR00412">
    <property type="entry name" value="EPOXHYDRLASE"/>
</dbReference>
<keyword evidence="1 3" id="KW-0378">Hydrolase</keyword>
<dbReference type="AlphaFoldDB" id="A0AA90NVS6"/>
<proteinExistence type="predicted"/>
<dbReference type="Pfam" id="PF00561">
    <property type="entry name" value="Abhydrolase_1"/>
    <property type="match status" value="1"/>
</dbReference>
<dbReference type="PANTHER" id="PTHR46118:SF4">
    <property type="entry name" value="PROTEIN ABHD11"/>
    <property type="match status" value="1"/>
</dbReference>
<dbReference type="Gene3D" id="3.40.50.1820">
    <property type="entry name" value="alpha/beta hydrolase"/>
    <property type="match status" value="1"/>
</dbReference>
<dbReference type="GO" id="GO:0016787">
    <property type="term" value="F:hydrolase activity"/>
    <property type="evidence" value="ECO:0007669"/>
    <property type="project" value="UniProtKB-KW"/>
</dbReference>
<comment type="caution">
    <text evidence="3">The sequence shown here is derived from an EMBL/GenBank/DDBJ whole genome shotgun (WGS) entry which is preliminary data.</text>
</comment>
<accession>A0AA90NVS6</accession>
<protein>
    <submittedName>
        <fullName evidence="3">Alpha/beta fold hydrolase</fullName>
    </submittedName>
</protein>
<evidence type="ECO:0000259" key="2">
    <source>
        <dbReference type="Pfam" id="PF00561"/>
    </source>
</evidence>
<dbReference type="EMBL" id="JASXSV010000010">
    <property type="protein sequence ID" value="MDP0589143.1"/>
    <property type="molecule type" value="Genomic_DNA"/>
</dbReference>
<gene>
    <name evidence="3" type="ORF">QS748_08095</name>
</gene>
<evidence type="ECO:0000313" key="3">
    <source>
        <dbReference type="EMBL" id="MDP0589143.1"/>
    </source>
</evidence>
<feature type="domain" description="AB hydrolase-1" evidence="2">
    <location>
        <begin position="14"/>
        <end position="239"/>
    </location>
</feature>
<dbReference type="PANTHER" id="PTHR46118">
    <property type="entry name" value="PROTEIN ABHD11"/>
    <property type="match status" value="1"/>
</dbReference>
<evidence type="ECO:0000313" key="4">
    <source>
        <dbReference type="Proteomes" id="UP001178148"/>
    </source>
</evidence>